<evidence type="ECO:0000256" key="1">
    <source>
        <dbReference type="SAM" id="MobiDB-lite"/>
    </source>
</evidence>
<keyword evidence="3" id="KW-1185">Reference proteome</keyword>
<protein>
    <submittedName>
        <fullName evidence="2">Uncharacterized protein</fullName>
    </submittedName>
</protein>
<dbReference type="EMBL" id="SPLM01000111">
    <property type="protein sequence ID" value="TMW58667.1"/>
    <property type="molecule type" value="Genomic_DNA"/>
</dbReference>
<dbReference type="AlphaFoldDB" id="A0A8K1FGG2"/>
<dbReference type="Proteomes" id="UP000794436">
    <property type="component" value="Unassembled WGS sequence"/>
</dbReference>
<accession>A0A8K1FGG2</accession>
<evidence type="ECO:0000313" key="2">
    <source>
        <dbReference type="EMBL" id="TMW58667.1"/>
    </source>
</evidence>
<organism evidence="2 3">
    <name type="scientific">Pythium oligandrum</name>
    <name type="common">Mycoparasitic fungus</name>
    <dbReference type="NCBI Taxonomy" id="41045"/>
    <lineage>
        <taxon>Eukaryota</taxon>
        <taxon>Sar</taxon>
        <taxon>Stramenopiles</taxon>
        <taxon>Oomycota</taxon>
        <taxon>Peronosporomycetes</taxon>
        <taxon>Pythiales</taxon>
        <taxon>Pythiaceae</taxon>
        <taxon>Pythium</taxon>
    </lineage>
</organism>
<feature type="region of interest" description="Disordered" evidence="1">
    <location>
        <begin position="127"/>
        <end position="146"/>
    </location>
</feature>
<evidence type="ECO:0000313" key="3">
    <source>
        <dbReference type="Proteomes" id="UP000794436"/>
    </source>
</evidence>
<gene>
    <name evidence="2" type="ORF">Poli38472_010226</name>
</gene>
<name>A0A8K1FGG2_PYTOL</name>
<reference evidence="2" key="1">
    <citation type="submission" date="2019-03" db="EMBL/GenBank/DDBJ databases">
        <title>Long read genome sequence of the mycoparasitic Pythium oligandrum ATCC 38472 isolated from sugarbeet rhizosphere.</title>
        <authorList>
            <person name="Gaulin E."/>
        </authorList>
    </citation>
    <scope>NUCLEOTIDE SEQUENCE</scope>
    <source>
        <strain evidence="2">ATCC 38472_TT</strain>
    </source>
</reference>
<proteinExistence type="predicted"/>
<sequence length="162" mass="18084">MERQANDDGGELEAEAEDAWQSFEQSVEYMNNLSALYRDAFLAGAHKKTVSASHLQAAKEHAREAIELLASNLLGVSTALLTQIENQEEALATVTTSATQVHQRIRDRERKREQQILARFHHQVEGIPMTSSDKSDPSVSSKTQPKKLKLPLVTASTAYLYY</sequence>
<dbReference type="OrthoDB" id="10267119at2759"/>
<comment type="caution">
    <text evidence="2">The sequence shown here is derived from an EMBL/GenBank/DDBJ whole genome shotgun (WGS) entry which is preliminary data.</text>
</comment>